<feature type="domain" description="Chorismate-utilising enzyme C-terminal" evidence="1">
    <location>
        <begin position="1"/>
        <end position="145"/>
    </location>
</feature>
<name>X0STG6_9ZZZZ</name>
<dbReference type="SUPFAM" id="SSF56322">
    <property type="entry name" value="ADC synthase"/>
    <property type="match status" value="1"/>
</dbReference>
<organism evidence="2">
    <name type="scientific">marine sediment metagenome</name>
    <dbReference type="NCBI Taxonomy" id="412755"/>
    <lineage>
        <taxon>unclassified sequences</taxon>
        <taxon>metagenomes</taxon>
        <taxon>ecological metagenomes</taxon>
    </lineage>
</organism>
<dbReference type="AlphaFoldDB" id="X0STG6"/>
<reference evidence="2" key="1">
    <citation type="journal article" date="2014" name="Front. Microbiol.">
        <title>High frequency of phylogenetically diverse reductive dehalogenase-homologous genes in deep subseafloor sedimentary metagenomes.</title>
        <authorList>
            <person name="Kawai M."/>
            <person name="Futagami T."/>
            <person name="Toyoda A."/>
            <person name="Takaki Y."/>
            <person name="Nishi S."/>
            <person name="Hori S."/>
            <person name="Arai W."/>
            <person name="Tsubouchi T."/>
            <person name="Morono Y."/>
            <person name="Uchiyama I."/>
            <person name="Ito T."/>
            <person name="Fujiyama A."/>
            <person name="Inagaki F."/>
            <person name="Takami H."/>
        </authorList>
    </citation>
    <scope>NUCLEOTIDE SEQUENCE</scope>
    <source>
        <strain evidence="2">Expedition CK06-06</strain>
    </source>
</reference>
<dbReference type="PANTHER" id="PTHR11236">
    <property type="entry name" value="AMINOBENZOATE/ANTHRANILATE SYNTHASE"/>
    <property type="match status" value="1"/>
</dbReference>
<sequence length="159" mass="16976">DRAENVMIVDLERNDLGKVAAVGSVVVTGLYELETYATVHHLTSTVQARLRADRDIIDLLRAAFPSGSITGAPKIRAMQIIDELEPVARGVYTGAIGYIGFDGSTDLNVAIRTMVIKEGIASFHVGGGIVADSDPAWEYEETLHKGAAMVRVLVGEGLP</sequence>
<feature type="non-terminal residue" evidence="2">
    <location>
        <position position="1"/>
    </location>
</feature>
<dbReference type="PANTHER" id="PTHR11236:SF50">
    <property type="entry name" value="AMINODEOXYCHORISMATE SYNTHASE COMPONENT 1"/>
    <property type="match status" value="1"/>
</dbReference>
<evidence type="ECO:0000259" key="1">
    <source>
        <dbReference type="Pfam" id="PF00425"/>
    </source>
</evidence>
<dbReference type="InterPro" id="IPR015890">
    <property type="entry name" value="Chorismate_C"/>
</dbReference>
<dbReference type="InterPro" id="IPR019999">
    <property type="entry name" value="Anth_synth_I-like"/>
</dbReference>
<dbReference type="PRINTS" id="PR00095">
    <property type="entry name" value="ANTSNTHASEI"/>
</dbReference>
<dbReference type="EMBL" id="BARS01000936">
    <property type="protein sequence ID" value="GAF84289.1"/>
    <property type="molecule type" value="Genomic_DNA"/>
</dbReference>
<comment type="caution">
    <text evidence="2">The sequence shown here is derived from an EMBL/GenBank/DDBJ whole genome shotgun (WGS) entry which is preliminary data.</text>
</comment>
<gene>
    <name evidence="2" type="ORF">S01H1_02027</name>
</gene>
<dbReference type="GO" id="GO:0000162">
    <property type="term" value="P:L-tryptophan biosynthetic process"/>
    <property type="evidence" value="ECO:0007669"/>
    <property type="project" value="TreeGrafter"/>
</dbReference>
<dbReference type="InterPro" id="IPR005801">
    <property type="entry name" value="ADC_synthase"/>
</dbReference>
<dbReference type="GO" id="GO:0046820">
    <property type="term" value="F:4-amino-4-deoxychorismate synthase activity"/>
    <property type="evidence" value="ECO:0007669"/>
    <property type="project" value="TreeGrafter"/>
</dbReference>
<accession>X0STG6</accession>
<dbReference type="Pfam" id="PF00425">
    <property type="entry name" value="Chorismate_bind"/>
    <property type="match status" value="1"/>
</dbReference>
<proteinExistence type="predicted"/>
<protein>
    <recommendedName>
        <fullName evidence="1">Chorismate-utilising enzyme C-terminal domain-containing protein</fullName>
    </recommendedName>
</protein>
<dbReference type="Gene3D" id="3.60.120.10">
    <property type="entry name" value="Anthranilate synthase"/>
    <property type="match status" value="1"/>
</dbReference>
<evidence type="ECO:0000313" key="2">
    <source>
        <dbReference type="EMBL" id="GAF84289.1"/>
    </source>
</evidence>